<dbReference type="InterPro" id="IPR026206">
    <property type="entry name" value="HAUS3"/>
</dbReference>
<dbReference type="GO" id="GO:0031023">
    <property type="term" value="P:microtubule organizing center organization"/>
    <property type="evidence" value="ECO:0007669"/>
    <property type="project" value="TreeGrafter"/>
</dbReference>
<dbReference type="AlphaFoldDB" id="A0A401P0A4"/>
<dbReference type="OMA" id="LEWFCGN"/>
<organism evidence="12 13">
    <name type="scientific">Scyliorhinus torazame</name>
    <name type="common">Cloudy catshark</name>
    <name type="synonym">Catulus torazame</name>
    <dbReference type="NCBI Taxonomy" id="75743"/>
    <lineage>
        <taxon>Eukaryota</taxon>
        <taxon>Metazoa</taxon>
        <taxon>Chordata</taxon>
        <taxon>Craniata</taxon>
        <taxon>Vertebrata</taxon>
        <taxon>Chondrichthyes</taxon>
        <taxon>Elasmobranchii</taxon>
        <taxon>Galeomorphii</taxon>
        <taxon>Galeoidea</taxon>
        <taxon>Carcharhiniformes</taxon>
        <taxon>Scyliorhinidae</taxon>
        <taxon>Scyliorhinus</taxon>
    </lineage>
</organism>
<dbReference type="OrthoDB" id="2159690at2759"/>
<dbReference type="GO" id="GO:0051225">
    <property type="term" value="P:spindle assembly"/>
    <property type="evidence" value="ECO:0007669"/>
    <property type="project" value="InterPro"/>
</dbReference>
<dbReference type="PRINTS" id="PR02089">
    <property type="entry name" value="HAUSAUGMINL3"/>
</dbReference>
<evidence type="ECO:0000256" key="2">
    <source>
        <dbReference type="ARBA" id="ARBA00009645"/>
    </source>
</evidence>
<evidence type="ECO:0000256" key="5">
    <source>
        <dbReference type="ARBA" id="ARBA00022701"/>
    </source>
</evidence>
<dbReference type="GO" id="GO:0005874">
    <property type="term" value="C:microtubule"/>
    <property type="evidence" value="ECO:0007669"/>
    <property type="project" value="UniProtKB-KW"/>
</dbReference>
<dbReference type="GO" id="GO:0072686">
    <property type="term" value="C:mitotic spindle"/>
    <property type="evidence" value="ECO:0007669"/>
    <property type="project" value="TreeGrafter"/>
</dbReference>
<evidence type="ECO:0000313" key="13">
    <source>
        <dbReference type="Proteomes" id="UP000288216"/>
    </source>
</evidence>
<keyword evidence="13" id="KW-1185">Reference proteome</keyword>
<keyword evidence="6" id="KW-0498">Mitosis</keyword>
<evidence type="ECO:0000256" key="9">
    <source>
        <dbReference type="ARBA" id="ARBA00023306"/>
    </source>
</evidence>
<dbReference type="EMBL" id="BFAA01005682">
    <property type="protein sequence ID" value="GCB66592.1"/>
    <property type="molecule type" value="Genomic_DNA"/>
</dbReference>
<dbReference type="STRING" id="75743.A0A401P0A4"/>
<keyword evidence="5" id="KW-0493">Microtubule</keyword>
<feature type="domain" description="HAUS augmin-like complex subunit 3 N-terminal" evidence="11">
    <location>
        <begin position="52"/>
        <end position="302"/>
    </location>
</feature>
<evidence type="ECO:0000259" key="11">
    <source>
        <dbReference type="Pfam" id="PF14932"/>
    </source>
</evidence>
<dbReference type="GO" id="GO:0005815">
    <property type="term" value="C:microtubule organizing center"/>
    <property type="evidence" value="ECO:0007669"/>
    <property type="project" value="TreeGrafter"/>
</dbReference>
<name>A0A401P0A4_SCYTO</name>
<reference evidence="12 13" key="1">
    <citation type="journal article" date="2018" name="Nat. Ecol. Evol.">
        <title>Shark genomes provide insights into elasmobranch evolution and the origin of vertebrates.</title>
        <authorList>
            <person name="Hara Y"/>
            <person name="Yamaguchi K"/>
            <person name="Onimaru K"/>
            <person name="Kadota M"/>
            <person name="Koyanagi M"/>
            <person name="Keeley SD"/>
            <person name="Tatsumi K"/>
            <person name="Tanaka K"/>
            <person name="Motone F"/>
            <person name="Kageyama Y"/>
            <person name="Nozu R"/>
            <person name="Adachi N"/>
            <person name="Nishimura O"/>
            <person name="Nakagawa R"/>
            <person name="Tanegashima C"/>
            <person name="Kiyatake I"/>
            <person name="Matsumoto R"/>
            <person name="Murakumo K"/>
            <person name="Nishida K"/>
            <person name="Terakita A"/>
            <person name="Kuratani S"/>
            <person name="Sato K"/>
            <person name="Hyodo S Kuraku.S."/>
        </authorList>
    </citation>
    <scope>NUCLEOTIDE SEQUENCE [LARGE SCALE GENOMIC DNA]</scope>
</reference>
<dbReference type="Proteomes" id="UP000288216">
    <property type="component" value="Unassembled WGS sequence"/>
</dbReference>
<keyword evidence="7 10" id="KW-0175">Coiled coil</keyword>
<dbReference type="GO" id="GO:0051301">
    <property type="term" value="P:cell division"/>
    <property type="evidence" value="ECO:0007669"/>
    <property type="project" value="UniProtKB-KW"/>
</dbReference>
<gene>
    <name evidence="12" type="ORF">scyTo_0012031</name>
</gene>
<dbReference type="GO" id="GO:0070652">
    <property type="term" value="C:HAUS complex"/>
    <property type="evidence" value="ECO:0007669"/>
    <property type="project" value="InterPro"/>
</dbReference>
<evidence type="ECO:0000256" key="7">
    <source>
        <dbReference type="ARBA" id="ARBA00023054"/>
    </source>
</evidence>
<keyword evidence="8" id="KW-0206">Cytoskeleton</keyword>
<accession>A0A401P0A4</accession>
<dbReference type="PANTHER" id="PTHR19378:SF0">
    <property type="entry name" value="HAUS AUGMIN-LIKE COMPLEX SUBUNIT 3"/>
    <property type="match status" value="1"/>
</dbReference>
<keyword evidence="4" id="KW-0132">Cell division</keyword>
<comment type="caution">
    <text evidence="12">The sequence shown here is derived from an EMBL/GenBank/DDBJ whole genome shotgun (WGS) entry which is preliminary data.</text>
</comment>
<evidence type="ECO:0000256" key="6">
    <source>
        <dbReference type="ARBA" id="ARBA00022776"/>
    </source>
</evidence>
<evidence type="ECO:0000256" key="8">
    <source>
        <dbReference type="ARBA" id="ARBA00023212"/>
    </source>
</evidence>
<proteinExistence type="inferred from homology"/>
<keyword evidence="9" id="KW-0131">Cell cycle</keyword>
<keyword evidence="3" id="KW-0963">Cytoplasm</keyword>
<evidence type="ECO:0000256" key="3">
    <source>
        <dbReference type="ARBA" id="ARBA00022490"/>
    </source>
</evidence>
<evidence type="ECO:0000313" key="12">
    <source>
        <dbReference type="EMBL" id="GCB66592.1"/>
    </source>
</evidence>
<comment type="subcellular location">
    <subcellularLocation>
        <location evidence="1">Cytoplasm</location>
        <location evidence="1">Cytoskeleton</location>
        <location evidence="1">Spindle</location>
    </subcellularLocation>
</comment>
<evidence type="ECO:0000256" key="10">
    <source>
        <dbReference type="SAM" id="Coils"/>
    </source>
</evidence>
<dbReference type="InterPro" id="IPR032733">
    <property type="entry name" value="HAUS3_N"/>
</dbReference>
<evidence type="ECO:0000256" key="4">
    <source>
        <dbReference type="ARBA" id="ARBA00022618"/>
    </source>
</evidence>
<protein>
    <recommendedName>
        <fullName evidence="11">HAUS augmin-like complex subunit 3 N-terminal domain-containing protein</fullName>
    </recommendedName>
</protein>
<dbReference type="PANTHER" id="PTHR19378">
    <property type="entry name" value="GOLGIN- RELATED"/>
    <property type="match status" value="1"/>
</dbReference>
<dbReference type="Pfam" id="PF14932">
    <property type="entry name" value="HAUS-augmin3"/>
    <property type="match status" value="1"/>
</dbReference>
<feature type="coiled-coil region" evidence="10">
    <location>
        <begin position="481"/>
        <end position="508"/>
    </location>
</feature>
<comment type="similarity">
    <text evidence="2">Belongs to the HAUS3 family.</text>
</comment>
<evidence type="ECO:0000256" key="1">
    <source>
        <dbReference type="ARBA" id="ARBA00004186"/>
    </source>
</evidence>
<sequence>MRRRANGNRRAVDPRANSNALTTMSGGKIFVETLRKIAYPQSNRLNGENFDWWFDIGEEKEFAEWFCNSINEQNVLTEEELTEFESIGEANHLAQKDLDKVLATCPKDAESKYGNLPEMTIEKLEEEVKALQLARNVKIQQRNKRQFITSGIRQMPMRLKNEEEECTKLLRETQEQLFAENAKLNVTLSKVFEEVQQLSAIYSSVSERRPEQQTIFLSQLVLDSYLQQEEQCTAALTEYTKKQLFKGITELVESSDIKKFQLVDITSQGECNEVCKEYQQQMARIQAAYNSGQRQLILAKAKEQSTKVKLQYMEQRISSMRNRKLIDLNGAKAKKNRLSKELIPINAQVEHLINKEIPDLIVENAQLLNMPVVKGNFDLQMARQDYYTSKQDQVASQLLKQKSRFELLHLAYEMELCKHRDVHQQLENLTAELEQSRGEFLQRLEMLSDKSLQTSCKQRNIIDSNDTSTIRLCQIFDADDKQQLFRTYNGLEQEARNLQQEVISSKDQLGTTQREQSCLWSALESDIERFRNVMYSGSNKLLLHHEELSEPLQKLECQLQRLPQIIGNIADDIKSKRQILASNLNRQGERVLYVYFFQDPDKLKEIVENLERRIRAQNIGSES</sequence>